<dbReference type="Pfam" id="PF13240">
    <property type="entry name" value="Zn_Ribbon_1"/>
    <property type="match status" value="1"/>
</dbReference>
<reference evidence="3 4" key="1">
    <citation type="submission" date="2017-02" db="EMBL/GenBank/DDBJ databases">
        <authorList>
            <person name="Peterson S.W."/>
        </authorList>
    </citation>
    <scope>NUCLEOTIDE SEQUENCE [LARGE SCALE GENOMIC DNA]</scope>
    <source>
        <strain evidence="3 4">ATCC 17233</strain>
    </source>
</reference>
<feature type="transmembrane region" description="Helical" evidence="1">
    <location>
        <begin position="120"/>
        <end position="141"/>
    </location>
</feature>
<sequence>MKCNNCGAEILDGAPNCPNCGAPVLPSAQGFSGSSFGAASDEPSYLKILTFVGAGLVFLGSWFPRIVYYNMAGEKEAAGLFASDGGILKFYALLFIIIAAGSVCLEVLPNLDAVKKLPFYQFYLPALGFIVFILVCTNKTISAIRDVIKLAKSFGSVLGGKVSGGWGIAWYFLLFGLIILTVRAVLGFLNSKNN</sequence>
<organism evidence="3 4">
    <name type="scientific">Eubacterium ruminantium</name>
    <dbReference type="NCBI Taxonomy" id="42322"/>
    <lineage>
        <taxon>Bacteria</taxon>
        <taxon>Bacillati</taxon>
        <taxon>Bacillota</taxon>
        <taxon>Clostridia</taxon>
        <taxon>Eubacteriales</taxon>
        <taxon>Eubacteriaceae</taxon>
        <taxon>Eubacterium</taxon>
    </lineage>
</organism>
<feature type="domain" description="Zinc-ribbon" evidence="2">
    <location>
        <begin position="2"/>
        <end position="24"/>
    </location>
</feature>
<dbReference type="RefSeq" id="WP_078787250.1">
    <property type="nucleotide sequence ID" value="NZ_CAJOJK010000002.1"/>
</dbReference>
<evidence type="ECO:0000313" key="3">
    <source>
        <dbReference type="EMBL" id="SJZ72863.1"/>
    </source>
</evidence>
<keyword evidence="1" id="KW-1133">Transmembrane helix</keyword>
<feature type="transmembrane region" description="Helical" evidence="1">
    <location>
        <begin position="48"/>
        <end position="68"/>
    </location>
</feature>
<keyword evidence="4" id="KW-1185">Reference proteome</keyword>
<dbReference type="Proteomes" id="UP000189857">
    <property type="component" value="Unassembled WGS sequence"/>
</dbReference>
<evidence type="ECO:0000256" key="1">
    <source>
        <dbReference type="SAM" id="Phobius"/>
    </source>
</evidence>
<keyword evidence="1" id="KW-0472">Membrane</keyword>
<keyword evidence="1" id="KW-0812">Transmembrane</keyword>
<evidence type="ECO:0000313" key="4">
    <source>
        <dbReference type="Proteomes" id="UP000189857"/>
    </source>
</evidence>
<name>A0A1T4N0Q1_9FIRM</name>
<evidence type="ECO:0000259" key="2">
    <source>
        <dbReference type="Pfam" id="PF13240"/>
    </source>
</evidence>
<dbReference type="InterPro" id="IPR026870">
    <property type="entry name" value="Zinc_ribbon_dom"/>
</dbReference>
<dbReference type="EMBL" id="FUXA01000008">
    <property type="protein sequence ID" value="SJZ72863.1"/>
    <property type="molecule type" value="Genomic_DNA"/>
</dbReference>
<dbReference type="OrthoDB" id="2005530at2"/>
<feature type="transmembrane region" description="Helical" evidence="1">
    <location>
        <begin position="168"/>
        <end position="189"/>
    </location>
</feature>
<protein>
    <submittedName>
        <fullName evidence="3">Zinc-ribbon domain-containing protein</fullName>
    </submittedName>
</protein>
<dbReference type="AlphaFoldDB" id="A0A1T4N0Q1"/>
<accession>A0A1T4N0Q1</accession>
<gene>
    <name evidence="3" type="ORF">SAMN02745110_01411</name>
</gene>
<proteinExistence type="predicted"/>
<feature type="transmembrane region" description="Helical" evidence="1">
    <location>
        <begin position="88"/>
        <end position="108"/>
    </location>
</feature>